<gene>
    <name evidence="2" type="ORF">AU468_11635</name>
</gene>
<comment type="caution">
    <text evidence="2">The sequence shown here is derived from an EMBL/GenBank/DDBJ whole genome shotgun (WGS) entry which is preliminary data.</text>
</comment>
<protein>
    <recommendedName>
        <fullName evidence="4">Porin domain-containing protein</fullName>
    </recommendedName>
</protein>
<dbReference type="AlphaFoldDB" id="A0A2S4JHQ1"/>
<keyword evidence="3" id="KW-1185">Reference proteome</keyword>
<keyword evidence="1" id="KW-0732">Signal</keyword>
<feature type="chain" id="PRO_5015503420" description="Porin domain-containing protein" evidence="1">
    <location>
        <begin position="21"/>
        <end position="375"/>
    </location>
</feature>
<evidence type="ECO:0008006" key="4">
    <source>
        <dbReference type="Google" id="ProtNLM"/>
    </source>
</evidence>
<feature type="signal peptide" evidence="1">
    <location>
        <begin position="1"/>
        <end position="20"/>
    </location>
</feature>
<organism evidence="2 3">
    <name type="scientific">Alkalispirochaeta sphaeroplastigenens</name>
    <dbReference type="NCBI Taxonomy" id="1187066"/>
    <lineage>
        <taxon>Bacteria</taxon>
        <taxon>Pseudomonadati</taxon>
        <taxon>Spirochaetota</taxon>
        <taxon>Spirochaetia</taxon>
        <taxon>Spirochaetales</taxon>
        <taxon>Spirochaetaceae</taxon>
        <taxon>Alkalispirochaeta</taxon>
    </lineage>
</organism>
<evidence type="ECO:0000256" key="1">
    <source>
        <dbReference type="SAM" id="SignalP"/>
    </source>
</evidence>
<sequence>MKKIIVLAAALAMVGGVVMADLTIGGRVDTRMFNGDEGSFSQVDTRLQMNWQIDEYTQADVRMRWDVGDEKPDGVGATGPADTLGAGGGNFRLDHAHATVDLGGFLGTKEDMGLGIIFNAGYNLAEAKNNIEIDTYGWGGFEMSDWAMVGMQLHLDLMGMANVWTAVGMKAVHWEGETDAAGNDEVGFPVFLGVDGSQDLGFATLGYEAVLHLLEADDDDYELGLGFSLTSIEVAPDISLSTAVALTLFEDDADTDTIHKFTLGVHYADMVDTYMVLGGDEDEFLGAMGISTAVKLNDMVSAVVGIGLGLDDDVYEETFDSFDVSVNLNLAAMTLRVGYFWQEEDNGIGNTVVGDEFVPTDGLGSGIYVRARVNL</sequence>
<accession>A0A2S4JHQ1</accession>
<evidence type="ECO:0000313" key="2">
    <source>
        <dbReference type="EMBL" id="POQ99031.1"/>
    </source>
</evidence>
<name>A0A2S4JHQ1_9SPIO</name>
<evidence type="ECO:0000313" key="3">
    <source>
        <dbReference type="Proteomes" id="UP000237350"/>
    </source>
</evidence>
<dbReference type="EMBL" id="LPWH01000112">
    <property type="protein sequence ID" value="POQ99031.1"/>
    <property type="molecule type" value="Genomic_DNA"/>
</dbReference>
<dbReference type="OrthoDB" id="4730534at2"/>
<reference evidence="3" key="1">
    <citation type="submission" date="2015-12" db="EMBL/GenBank/DDBJ databases">
        <authorList>
            <person name="Lodha T.D."/>
            <person name="Chintalapati S."/>
            <person name="Chintalapati V.R."/>
            <person name="Sravanthi T."/>
        </authorList>
    </citation>
    <scope>NUCLEOTIDE SEQUENCE [LARGE SCALE GENOMIC DNA]</scope>
    <source>
        <strain evidence="3">JC133</strain>
    </source>
</reference>
<dbReference type="Proteomes" id="UP000237350">
    <property type="component" value="Unassembled WGS sequence"/>
</dbReference>
<proteinExistence type="predicted"/>
<dbReference type="RefSeq" id="WP_103680884.1">
    <property type="nucleotide sequence ID" value="NZ_LPWH01000112.1"/>
</dbReference>